<dbReference type="EMBL" id="BT150311">
    <property type="protein sequence ID" value="AGW24093.1"/>
    <property type="molecule type" value="mRNA"/>
</dbReference>
<proteinExistence type="evidence at transcript level"/>
<accession>T2GGC2</accession>
<sequence length="87" mass="9722">EAEHMDTHSCVCVCVCVRCTALLLLIWTCVPYPIAMPILWWLQTNIVQATSIQRAEHTQQKAADSHYSLPGIYHGQHKPSPGLLAIL</sequence>
<organism evidence="1">
    <name type="scientific">Drosophila melanogaster</name>
    <name type="common">Fruit fly</name>
    <dbReference type="NCBI Taxonomy" id="7227"/>
    <lineage>
        <taxon>Eukaryota</taxon>
        <taxon>Metazoa</taxon>
        <taxon>Ecdysozoa</taxon>
        <taxon>Arthropoda</taxon>
        <taxon>Hexapoda</taxon>
        <taxon>Insecta</taxon>
        <taxon>Pterygota</taxon>
        <taxon>Neoptera</taxon>
        <taxon>Endopterygota</taxon>
        <taxon>Diptera</taxon>
        <taxon>Brachycera</taxon>
        <taxon>Muscomorpha</taxon>
        <taxon>Ephydroidea</taxon>
        <taxon>Drosophilidae</taxon>
        <taxon>Drosophila</taxon>
        <taxon>Sophophora</taxon>
    </lineage>
</organism>
<reference evidence="1" key="1">
    <citation type="submission" date="2013-09" db="EMBL/GenBank/DDBJ databases">
        <authorList>
            <person name="Carlson J."/>
            <person name="Booth B."/>
            <person name="Frise E."/>
            <person name="Park S."/>
            <person name="Wan K."/>
            <person name="Yu C."/>
            <person name="Celniker S."/>
        </authorList>
    </citation>
    <scope>NUCLEOTIDE SEQUENCE</scope>
</reference>
<feature type="non-terminal residue" evidence="1">
    <location>
        <position position="1"/>
    </location>
</feature>
<evidence type="ECO:0000313" key="1">
    <source>
        <dbReference type="EMBL" id="AGW24093.1"/>
    </source>
</evidence>
<dbReference type="AlphaFoldDB" id="T2GGC2"/>
<protein>
    <submittedName>
        <fullName evidence="1">AT10506p1</fullName>
    </submittedName>
</protein>
<name>T2GGC2_DROME</name>